<feature type="transmembrane region" description="Helical" evidence="2">
    <location>
        <begin position="246"/>
        <end position="272"/>
    </location>
</feature>
<keyword evidence="4" id="KW-1185">Reference proteome</keyword>
<dbReference type="Proteomes" id="UP000290809">
    <property type="component" value="Unassembled WGS sequence"/>
</dbReference>
<reference evidence="3 4" key="1">
    <citation type="journal article" date="2019" name="PLoS Pathog.">
        <title>Genome sequence of the bovine parasite Schistosoma bovis Tanzania.</title>
        <authorList>
            <person name="Oey H."/>
            <person name="Zakrzewski M."/>
            <person name="Gobert G."/>
            <person name="Gravermann K."/>
            <person name="Stoye J."/>
            <person name="Jones M."/>
            <person name="Mcmanus D."/>
            <person name="Krause L."/>
        </authorList>
    </citation>
    <scope>NUCLEOTIDE SEQUENCE [LARGE SCALE GENOMIC DNA]</scope>
    <source>
        <strain evidence="3 4">TAN1997</strain>
    </source>
</reference>
<evidence type="ECO:0000256" key="1">
    <source>
        <dbReference type="SAM" id="MobiDB-lite"/>
    </source>
</evidence>
<feature type="non-terminal residue" evidence="3">
    <location>
        <position position="1"/>
    </location>
</feature>
<dbReference type="EMBL" id="QMKO01002477">
    <property type="protein sequence ID" value="RTG83389.1"/>
    <property type="molecule type" value="Genomic_DNA"/>
</dbReference>
<accession>A0A430Q6S2</accession>
<gene>
    <name evidence="3" type="ORF">DC041_0007375</name>
</gene>
<keyword evidence="2" id="KW-1133">Transmembrane helix</keyword>
<evidence type="ECO:0000256" key="2">
    <source>
        <dbReference type="SAM" id="Phobius"/>
    </source>
</evidence>
<feature type="compositionally biased region" description="Low complexity" evidence="1">
    <location>
        <begin position="109"/>
        <end position="121"/>
    </location>
</feature>
<organism evidence="3 4">
    <name type="scientific">Schistosoma bovis</name>
    <name type="common">Blood fluke</name>
    <dbReference type="NCBI Taxonomy" id="6184"/>
    <lineage>
        <taxon>Eukaryota</taxon>
        <taxon>Metazoa</taxon>
        <taxon>Spiralia</taxon>
        <taxon>Lophotrochozoa</taxon>
        <taxon>Platyhelminthes</taxon>
        <taxon>Trematoda</taxon>
        <taxon>Digenea</taxon>
        <taxon>Strigeidida</taxon>
        <taxon>Schistosomatoidea</taxon>
        <taxon>Schistosomatidae</taxon>
        <taxon>Schistosoma</taxon>
    </lineage>
</organism>
<sequence length="664" mass="74651">NRTLNTFNGNNARRSSISAIRYARSTSLYFPNTDTDEESRSQLLTSESIAETRRAETMNRLNRIDVKSEGSRNLTNPLFDSMSSIDQPWLRGYGQTVVLSPPKINLPIQQQNSHQSQQPSSMEHDTASTIQDMQHSIRLPTPRSPNIMHGGCGALPPLHYGTSIRDGYASSSGGVGIGAGGIGSGIGSGRKKTKKKLSCLSCLHGTNKVESSTNFYSSSDDLNLIDDLNKSDGHEVNKREQQQNPYIICLSIVFALMDILLLIGLTLLIFFFNCSADGWLYTDPRIRSICVTLWADWIPLYQRKFQCPDIPPGYVDSIISSSGVSNLGNIGESNLNLKPLLERMNMLSKQQQTAVSSSSSYPTLTTPNPLSQLSQYQSKWNIYDVKRINPEFWDGDLGLMIPPKLIIPSMEQQLYGPRDTVKQLYGRNYPTDKQFIQGIKNDHQWLQFPQSQTDLYHHMTIIWLIKVSVGRLRPDFIQICRPSENVCPKWYRIIQKTRQSTDERSAIESDPQLLDLIVAQLAKQGKYLVTVATTPSPESSTGHLSDGLFTNADFLYNRDKLNDLTNYDLNRRLHRIQTLIQTHHDYKQSEQFITSVGQTDLNTTSTATSTTTTTNNNSNNNNSNNNHNNNDSNTRTSTSITFFGIMFITLSPCFFTSSFPYLSE</sequence>
<keyword evidence="2" id="KW-0472">Membrane</keyword>
<feature type="region of interest" description="Disordered" evidence="1">
    <location>
        <begin position="604"/>
        <end position="633"/>
    </location>
</feature>
<protein>
    <submittedName>
        <fullName evidence="3">Uncharacterized protein</fullName>
    </submittedName>
</protein>
<dbReference type="AlphaFoldDB" id="A0A430Q6S2"/>
<evidence type="ECO:0000313" key="4">
    <source>
        <dbReference type="Proteomes" id="UP000290809"/>
    </source>
</evidence>
<comment type="caution">
    <text evidence="3">The sequence shown here is derived from an EMBL/GenBank/DDBJ whole genome shotgun (WGS) entry which is preliminary data.</text>
</comment>
<name>A0A430Q6S2_SCHBO</name>
<keyword evidence="2" id="KW-0812">Transmembrane</keyword>
<proteinExistence type="predicted"/>
<feature type="region of interest" description="Disordered" evidence="1">
    <location>
        <begin position="109"/>
        <end position="129"/>
    </location>
</feature>
<dbReference type="STRING" id="6184.A0A430Q6S2"/>
<evidence type="ECO:0000313" key="3">
    <source>
        <dbReference type="EMBL" id="RTG83389.1"/>
    </source>
</evidence>